<organism evidence="4 5">
    <name type="scientific">Bursaphelenchus xylophilus</name>
    <name type="common">Pinewood nematode worm</name>
    <name type="synonym">Aphelenchoides xylophilus</name>
    <dbReference type="NCBI Taxonomy" id="6326"/>
    <lineage>
        <taxon>Eukaryota</taxon>
        <taxon>Metazoa</taxon>
        <taxon>Ecdysozoa</taxon>
        <taxon>Nematoda</taxon>
        <taxon>Chromadorea</taxon>
        <taxon>Rhabditida</taxon>
        <taxon>Tylenchina</taxon>
        <taxon>Tylenchomorpha</taxon>
        <taxon>Aphelenchoidea</taxon>
        <taxon>Aphelenchoididae</taxon>
        <taxon>Bursaphelenchus</taxon>
    </lineage>
</organism>
<sequence length="183" mass="20857">MRPQNIIKHLKLTALFTFIFTPADAAFRPRLCHLHCRLFKYTRKCLLGVHSLFLVGVSSLRRPSSPIVLAMDLRLIALFLVIFAAAGVDGAMRAHMRHLRLAQEKKFDKKPPFNKEKCEKLKEDPVMVDILNTACENCPHSHDPPATQEGCMSNCWDNYEVMVCASNAYELRKLDTLPNPYDS</sequence>
<keyword evidence="2" id="KW-0812">Transmembrane</keyword>
<reference evidence="4" key="1">
    <citation type="submission" date="2020-09" db="EMBL/GenBank/DDBJ databases">
        <authorList>
            <person name="Kikuchi T."/>
        </authorList>
    </citation>
    <scope>NUCLEOTIDE SEQUENCE</scope>
    <source>
        <strain evidence="4">Ka4C1</strain>
    </source>
</reference>
<keyword evidence="5" id="KW-1185">Reference proteome</keyword>
<dbReference type="AlphaFoldDB" id="A0A7I8XIB6"/>
<feature type="chain" id="PRO_5035385140" evidence="3">
    <location>
        <begin position="26"/>
        <end position="183"/>
    </location>
</feature>
<accession>A0A7I8XIB6</accession>
<proteinExistence type="inferred from homology"/>
<evidence type="ECO:0000256" key="3">
    <source>
        <dbReference type="SAM" id="SignalP"/>
    </source>
</evidence>
<name>A0A7I8XIB6_BURXY</name>
<keyword evidence="2" id="KW-1133">Transmembrane helix</keyword>
<dbReference type="InterPro" id="IPR035957">
    <property type="entry name" value="Crust_neurohorm_sf"/>
</dbReference>
<keyword evidence="2" id="KW-0472">Membrane</keyword>
<dbReference type="Proteomes" id="UP000659654">
    <property type="component" value="Unassembled WGS sequence"/>
</dbReference>
<comment type="similarity">
    <text evidence="1">Belongs to the arthropod CHH/MIH/GIH/VIH hormone family.</text>
</comment>
<dbReference type="Proteomes" id="UP000582659">
    <property type="component" value="Unassembled WGS sequence"/>
</dbReference>
<protein>
    <submittedName>
        <fullName evidence="4">(pine wood nematode) hypothetical protein</fullName>
    </submittedName>
</protein>
<evidence type="ECO:0000313" key="4">
    <source>
        <dbReference type="EMBL" id="CAD5207676.1"/>
    </source>
</evidence>
<keyword evidence="3" id="KW-0732">Signal</keyword>
<dbReference type="EMBL" id="CAJFDI010000001">
    <property type="protein sequence ID" value="CAD5207676.1"/>
    <property type="molecule type" value="Genomic_DNA"/>
</dbReference>
<comment type="caution">
    <text evidence="4">The sequence shown here is derived from an EMBL/GenBank/DDBJ whole genome shotgun (WGS) entry which is preliminary data.</text>
</comment>
<evidence type="ECO:0000313" key="5">
    <source>
        <dbReference type="Proteomes" id="UP000659654"/>
    </source>
</evidence>
<dbReference type="EMBL" id="CAJFCV020000001">
    <property type="protein sequence ID" value="CAG9078971.1"/>
    <property type="molecule type" value="Genomic_DNA"/>
</dbReference>
<evidence type="ECO:0000256" key="1">
    <source>
        <dbReference type="ARBA" id="ARBA00005447"/>
    </source>
</evidence>
<dbReference type="SUPFAM" id="SSF81778">
    <property type="entry name" value="Crustacean CHH/MIH/GIH neurohormone"/>
    <property type="match status" value="1"/>
</dbReference>
<dbReference type="Gene3D" id="1.10.2010.10">
    <property type="entry name" value="Crustacean CHH/MIH/GIH neurohormone"/>
    <property type="match status" value="1"/>
</dbReference>
<gene>
    <name evidence="4" type="ORF">BXYJ_LOCUS44</name>
</gene>
<feature type="transmembrane region" description="Helical" evidence="2">
    <location>
        <begin position="67"/>
        <end position="88"/>
    </location>
</feature>
<feature type="signal peptide" evidence="3">
    <location>
        <begin position="1"/>
        <end position="25"/>
    </location>
</feature>
<evidence type="ECO:0000256" key="2">
    <source>
        <dbReference type="SAM" id="Phobius"/>
    </source>
</evidence>